<accession>A0A1T5BRM0</accession>
<dbReference type="AlphaFoldDB" id="A0A1T5BRM0"/>
<protein>
    <recommendedName>
        <fullName evidence="3">DUF3574 domain-containing protein</fullName>
    </recommendedName>
</protein>
<evidence type="ECO:0000313" key="1">
    <source>
        <dbReference type="EMBL" id="SKB49918.1"/>
    </source>
</evidence>
<sequence length="109" mass="11919">MEYTHISRIYFGMAIPSGGAVSKEDWAAFEAENIAAYFPDGYTVLPAEGAWRDTDTGQTIHEPTIVVEVAHDGSAQTQAAIRIVATIYKTLFHQQAVMVQTARAEVGFI</sequence>
<dbReference type="Proteomes" id="UP000190044">
    <property type="component" value="Unassembled WGS sequence"/>
</dbReference>
<evidence type="ECO:0000313" key="2">
    <source>
        <dbReference type="Proteomes" id="UP000190044"/>
    </source>
</evidence>
<reference evidence="2" key="1">
    <citation type="submission" date="2017-02" db="EMBL/GenBank/DDBJ databases">
        <authorList>
            <person name="Varghese N."/>
            <person name="Submissions S."/>
        </authorList>
    </citation>
    <scope>NUCLEOTIDE SEQUENCE [LARGE SCALE GENOMIC DNA]</scope>
    <source>
        <strain evidence="2">R11H</strain>
    </source>
</reference>
<dbReference type="RefSeq" id="WP_176141541.1">
    <property type="nucleotide sequence ID" value="NZ_FUYP01000007.1"/>
</dbReference>
<evidence type="ECO:0008006" key="3">
    <source>
        <dbReference type="Google" id="ProtNLM"/>
    </source>
</evidence>
<dbReference type="InterPro" id="IPR021957">
    <property type="entry name" value="DUF3574"/>
</dbReference>
<dbReference type="Pfam" id="PF12098">
    <property type="entry name" value="DUF3574"/>
    <property type="match status" value="1"/>
</dbReference>
<organism evidence="1 2">
    <name type="scientific">Sphingopyxis flava</name>
    <dbReference type="NCBI Taxonomy" id="1507287"/>
    <lineage>
        <taxon>Bacteria</taxon>
        <taxon>Pseudomonadati</taxon>
        <taxon>Pseudomonadota</taxon>
        <taxon>Alphaproteobacteria</taxon>
        <taxon>Sphingomonadales</taxon>
        <taxon>Sphingomonadaceae</taxon>
        <taxon>Sphingopyxis</taxon>
    </lineage>
</organism>
<keyword evidence="2" id="KW-1185">Reference proteome</keyword>
<name>A0A1T5BRM0_9SPHN</name>
<dbReference type="EMBL" id="FUYP01000007">
    <property type="protein sequence ID" value="SKB49918.1"/>
    <property type="molecule type" value="Genomic_DNA"/>
</dbReference>
<proteinExistence type="predicted"/>
<gene>
    <name evidence="1" type="ORF">SAMN06295937_100787</name>
</gene>